<evidence type="ECO:0000256" key="1">
    <source>
        <dbReference type="ARBA" id="ARBA00022723"/>
    </source>
</evidence>
<keyword evidence="8" id="KW-1185">Reference proteome</keyword>
<feature type="region of interest" description="Disordered" evidence="5">
    <location>
        <begin position="1"/>
        <end position="49"/>
    </location>
</feature>
<dbReference type="Proteomes" id="UP001307889">
    <property type="component" value="Chromosome 4"/>
</dbReference>
<dbReference type="EMBL" id="AP028912">
    <property type="protein sequence ID" value="BES93268.1"/>
    <property type="molecule type" value="Genomic_DNA"/>
</dbReference>
<evidence type="ECO:0000256" key="4">
    <source>
        <dbReference type="PROSITE-ProRule" id="PRU00175"/>
    </source>
</evidence>
<feature type="compositionally biased region" description="Polar residues" evidence="5">
    <location>
        <begin position="185"/>
        <end position="195"/>
    </location>
</feature>
<dbReference type="InterPro" id="IPR047134">
    <property type="entry name" value="RNF4"/>
</dbReference>
<dbReference type="PROSITE" id="PS00518">
    <property type="entry name" value="ZF_RING_1"/>
    <property type="match status" value="1"/>
</dbReference>
<dbReference type="InterPro" id="IPR017907">
    <property type="entry name" value="Znf_RING_CS"/>
</dbReference>
<feature type="compositionally biased region" description="Low complexity" evidence="5">
    <location>
        <begin position="120"/>
        <end position="175"/>
    </location>
</feature>
<dbReference type="SUPFAM" id="SSF57850">
    <property type="entry name" value="RING/U-box"/>
    <property type="match status" value="1"/>
</dbReference>
<gene>
    <name evidence="7" type="ORF">NTJ_06077</name>
</gene>
<keyword evidence="3" id="KW-0862">Zinc</keyword>
<organism evidence="7 8">
    <name type="scientific">Nesidiocoris tenuis</name>
    <dbReference type="NCBI Taxonomy" id="355587"/>
    <lineage>
        <taxon>Eukaryota</taxon>
        <taxon>Metazoa</taxon>
        <taxon>Ecdysozoa</taxon>
        <taxon>Arthropoda</taxon>
        <taxon>Hexapoda</taxon>
        <taxon>Insecta</taxon>
        <taxon>Pterygota</taxon>
        <taxon>Neoptera</taxon>
        <taxon>Paraneoptera</taxon>
        <taxon>Hemiptera</taxon>
        <taxon>Heteroptera</taxon>
        <taxon>Panheteroptera</taxon>
        <taxon>Cimicomorpha</taxon>
        <taxon>Miridae</taxon>
        <taxon>Dicyphina</taxon>
        <taxon>Nesidiocoris</taxon>
    </lineage>
</organism>
<sequence>MERGRSRASTGTFIAPPPSSLARRVPPEPVDLPARRVTRSSTAAAQAADATRRLTMLATVPSSPAGRIMPGADPHLSMVVRPATIHPSVTTRRVVTVSRPPPSPAATSTAARPITERSRPTSTSSRPTSTSSRSTATSSRSTATSSRPTATNSNSTATNSSSTAASSRSASTSSRLRTAGLAVAASSNLNTTDRPTNAPRGRTTTRAPISNLVRPTRKAVAKKKTKSAASPATVPSSDEENEDDCPVCFEENANIRWVALTACGHKFCQSCIKEFKKFPVENQLCPLCRAPCAADLRKPVKKPFLNYWFLDISADLAPSDTSDMKKSSGGHSATTLLHTCVSFVHPAPYKVTYWKGKLAAVAILVEPYA</sequence>
<dbReference type="Gene3D" id="3.30.40.10">
    <property type="entry name" value="Zinc/RING finger domain, C3HC4 (zinc finger)"/>
    <property type="match status" value="1"/>
</dbReference>
<evidence type="ECO:0000313" key="7">
    <source>
        <dbReference type="EMBL" id="BES93268.1"/>
    </source>
</evidence>
<protein>
    <recommendedName>
        <fullName evidence="6">RING-type domain-containing protein</fullName>
    </recommendedName>
</protein>
<dbReference type="SMART" id="SM00184">
    <property type="entry name" value="RING"/>
    <property type="match status" value="1"/>
</dbReference>
<dbReference type="PANTHER" id="PTHR23041">
    <property type="entry name" value="RING FINGER DOMAIN-CONTAINING"/>
    <property type="match status" value="1"/>
</dbReference>
<evidence type="ECO:0000256" key="3">
    <source>
        <dbReference type="ARBA" id="ARBA00022833"/>
    </source>
</evidence>
<feature type="domain" description="RING-type" evidence="6">
    <location>
        <begin position="245"/>
        <end position="289"/>
    </location>
</feature>
<evidence type="ECO:0000256" key="5">
    <source>
        <dbReference type="SAM" id="MobiDB-lite"/>
    </source>
</evidence>
<accession>A0ABN7AM00</accession>
<reference evidence="7 8" key="1">
    <citation type="submission" date="2023-09" db="EMBL/GenBank/DDBJ databases">
        <title>Nesidiocoris tenuis whole genome shotgun sequence.</title>
        <authorList>
            <person name="Shibata T."/>
            <person name="Shimoda M."/>
            <person name="Kobayashi T."/>
            <person name="Uehara T."/>
        </authorList>
    </citation>
    <scope>NUCLEOTIDE SEQUENCE [LARGE SCALE GENOMIC DNA]</scope>
    <source>
        <strain evidence="7 8">Japan</strain>
    </source>
</reference>
<proteinExistence type="predicted"/>
<feature type="compositionally biased region" description="Low complexity" evidence="5">
    <location>
        <begin position="39"/>
        <end position="49"/>
    </location>
</feature>
<evidence type="ECO:0000313" key="8">
    <source>
        <dbReference type="Proteomes" id="UP001307889"/>
    </source>
</evidence>
<name>A0ABN7AM00_9HEMI</name>
<evidence type="ECO:0000259" key="6">
    <source>
        <dbReference type="PROSITE" id="PS50089"/>
    </source>
</evidence>
<dbReference type="InterPro" id="IPR013083">
    <property type="entry name" value="Znf_RING/FYVE/PHD"/>
</dbReference>
<dbReference type="PANTHER" id="PTHR23041:SF78">
    <property type="entry name" value="E3 UBIQUITIN-PROTEIN LIGASE RNF4"/>
    <property type="match status" value="1"/>
</dbReference>
<feature type="compositionally biased region" description="Basic residues" evidence="5">
    <location>
        <begin position="215"/>
        <end position="226"/>
    </location>
</feature>
<dbReference type="InterPro" id="IPR001841">
    <property type="entry name" value="Znf_RING"/>
</dbReference>
<keyword evidence="2 4" id="KW-0863">Zinc-finger</keyword>
<feature type="region of interest" description="Disordered" evidence="5">
    <location>
        <begin position="90"/>
        <end position="242"/>
    </location>
</feature>
<dbReference type="Pfam" id="PF14634">
    <property type="entry name" value="zf-RING_5"/>
    <property type="match status" value="1"/>
</dbReference>
<dbReference type="PROSITE" id="PS50089">
    <property type="entry name" value="ZF_RING_2"/>
    <property type="match status" value="1"/>
</dbReference>
<evidence type="ECO:0000256" key="2">
    <source>
        <dbReference type="ARBA" id="ARBA00022771"/>
    </source>
</evidence>
<keyword evidence="1" id="KW-0479">Metal-binding</keyword>